<evidence type="ECO:0000256" key="1">
    <source>
        <dbReference type="SAM" id="MobiDB-lite"/>
    </source>
</evidence>
<dbReference type="InterPro" id="IPR050614">
    <property type="entry name" value="Synaptic_Scaffolding_LAP-MAGUK"/>
</dbReference>
<dbReference type="PANTHER" id="PTHR23119:SF44">
    <property type="entry name" value="PROTEIN LAP4"/>
    <property type="match status" value="1"/>
</dbReference>
<proteinExistence type="predicted"/>
<feature type="compositionally biased region" description="Acidic residues" evidence="1">
    <location>
        <begin position="196"/>
        <end position="205"/>
    </location>
</feature>
<dbReference type="GO" id="GO:0014069">
    <property type="term" value="C:postsynaptic density"/>
    <property type="evidence" value="ECO:0007669"/>
    <property type="project" value="TreeGrafter"/>
</dbReference>
<name>A0A8S3WMV9_PARAO</name>
<dbReference type="GO" id="GO:0019901">
    <property type="term" value="F:protein kinase binding"/>
    <property type="evidence" value="ECO:0007669"/>
    <property type="project" value="TreeGrafter"/>
</dbReference>
<dbReference type="GO" id="GO:0045197">
    <property type="term" value="P:establishment or maintenance of epithelial cell apical/basal polarity"/>
    <property type="evidence" value="ECO:0007669"/>
    <property type="project" value="TreeGrafter"/>
</dbReference>
<dbReference type="GO" id="GO:0005912">
    <property type="term" value="C:adherens junction"/>
    <property type="evidence" value="ECO:0007669"/>
    <property type="project" value="TreeGrafter"/>
</dbReference>
<sequence length="470" mass="54682">MFRCIPLFKCNRQVECVDKRHCSLPTVPEEILRYSRSLEELFLDANHIRDLPKNFFRLHRLRRLGLSDNEIHKLPSDIQNFENLVELDVSRNDKKIDMPRRKKPVNREEMLRKKLLAEQKRRNKIKSNLKLYKEYLEKEKACYIKRKDTKKIVPIKEIKPRQQRAQTQRKKWKINQHNLRRKKNELKMLQEKDTPPEADSEDPTEESNQPNSSKELHLLQNQKSDEEDEGERASCSSLEVAKIQRSEAFLARTNAELPRELQDIKTAKFEEQTFCLSQDVSMIIETSAVNDINSDLDITLEPSEIVMFETSTPFEAAPTYAETLIALPGASTADNEAISDSTNVSSVDLLGSEFDEASSNITGLEKTKLKDPYENIQIGSWFVTSYQCQLKKNTAIKYFIGQVININHDDNTFTLKSLRRIKNTVNVFSWPNKDDEDCVTKNFIFKVLKEPNINRRGQLIFDDVENLLAE</sequence>
<dbReference type="GO" id="GO:0098609">
    <property type="term" value="P:cell-cell adhesion"/>
    <property type="evidence" value="ECO:0007669"/>
    <property type="project" value="TreeGrafter"/>
</dbReference>
<dbReference type="GO" id="GO:0098968">
    <property type="term" value="P:neurotransmitter receptor transport postsynaptic membrane to endosome"/>
    <property type="evidence" value="ECO:0007669"/>
    <property type="project" value="TreeGrafter"/>
</dbReference>
<dbReference type="AlphaFoldDB" id="A0A8S3WMV9"/>
<feature type="compositionally biased region" description="Basic and acidic residues" evidence="1">
    <location>
        <begin position="185"/>
        <end position="195"/>
    </location>
</feature>
<dbReference type="InterPro" id="IPR001611">
    <property type="entry name" value="Leu-rich_rpt"/>
</dbReference>
<evidence type="ECO:0000313" key="2">
    <source>
        <dbReference type="EMBL" id="CAG4970384.1"/>
    </source>
</evidence>
<gene>
    <name evidence="2" type="ORF">PAPOLLO_LOCUS8282</name>
</gene>
<dbReference type="OrthoDB" id="2187496at2759"/>
<evidence type="ECO:0000313" key="3">
    <source>
        <dbReference type="Proteomes" id="UP000691718"/>
    </source>
</evidence>
<dbReference type="Pfam" id="PF13855">
    <property type="entry name" value="LRR_8"/>
    <property type="match status" value="1"/>
</dbReference>
<keyword evidence="3" id="KW-1185">Reference proteome</keyword>
<dbReference type="GO" id="GO:0098887">
    <property type="term" value="P:neurotransmitter receptor transport, endosome to postsynaptic membrane"/>
    <property type="evidence" value="ECO:0007669"/>
    <property type="project" value="TreeGrafter"/>
</dbReference>
<organism evidence="2 3">
    <name type="scientific">Parnassius apollo</name>
    <name type="common">Apollo butterfly</name>
    <name type="synonym">Papilio apollo</name>
    <dbReference type="NCBI Taxonomy" id="110799"/>
    <lineage>
        <taxon>Eukaryota</taxon>
        <taxon>Metazoa</taxon>
        <taxon>Ecdysozoa</taxon>
        <taxon>Arthropoda</taxon>
        <taxon>Hexapoda</taxon>
        <taxon>Insecta</taxon>
        <taxon>Pterygota</taxon>
        <taxon>Neoptera</taxon>
        <taxon>Endopterygota</taxon>
        <taxon>Lepidoptera</taxon>
        <taxon>Glossata</taxon>
        <taxon>Ditrysia</taxon>
        <taxon>Papilionoidea</taxon>
        <taxon>Papilionidae</taxon>
        <taxon>Parnassiinae</taxon>
        <taxon>Parnassini</taxon>
        <taxon>Parnassius</taxon>
        <taxon>Parnassius</taxon>
    </lineage>
</organism>
<comment type="caution">
    <text evidence="2">The sequence shown here is derived from an EMBL/GenBank/DDBJ whole genome shotgun (WGS) entry which is preliminary data.</text>
</comment>
<dbReference type="PROSITE" id="PS51450">
    <property type="entry name" value="LRR"/>
    <property type="match status" value="1"/>
</dbReference>
<dbReference type="GO" id="GO:0045211">
    <property type="term" value="C:postsynaptic membrane"/>
    <property type="evidence" value="ECO:0007669"/>
    <property type="project" value="TreeGrafter"/>
</dbReference>
<dbReference type="GO" id="GO:0043113">
    <property type="term" value="P:receptor clustering"/>
    <property type="evidence" value="ECO:0007669"/>
    <property type="project" value="TreeGrafter"/>
</dbReference>
<dbReference type="GO" id="GO:0016323">
    <property type="term" value="C:basolateral plasma membrane"/>
    <property type="evidence" value="ECO:0007669"/>
    <property type="project" value="TreeGrafter"/>
</dbReference>
<dbReference type="EMBL" id="CAJQZP010000585">
    <property type="protein sequence ID" value="CAG4970384.1"/>
    <property type="molecule type" value="Genomic_DNA"/>
</dbReference>
<dbReference type="PANTHER" id="PTHR23119">
    <property type="entry name" value="DISCS LARGE"/>
    <property type="match status" value="1"/>
</dbReference>
<feature type="compositionally biased region" description="Basic residues" evidence="1">
    <location>
        <begin position="167"/>
        <end position="184"/>
    </location>
</feature>
<dbReference type="Proteomes" id="UP000691718">
    <property type="component" value="Unassembled WGS sequence"/>
</dbReference>
<reference evidence="2" key="1">
    <citation type="submission" date="2021-04" db="EMBL/GenBank/DDBJ databases">
        <authorList>
            <person name="Tunstrom K."/>
        </authorList>
    </citation>
    <scope>NUCLEOTIDE SEQUENCE</scope>
</reference>
<accession>A0A8S3WMV9</accession>
<protein>
    <submittedName>
        <fullName evidence="2">(apollo) hypothetical protein</fullName>
    </submittedName>
</protein>
<feature type="region of interest" description="Disordered" evidence="1">
    <location>
        <begin position="155"/>
        <end position="235"/>
    </location>
</feature>